<dbReference type="EMBL" id="QOVN01000010">
    <property type="protein sequence ID" value="RXG26983.1"/>
    <property type="molecule type" value="Genomic_DNA"/>
</dbReference>
<dbReference type="Pfam" id="PF04024">
    <property type="entry name" value="PspC"/>
    <property type="match status" value="1"/>
</dbReference>
<dbReference type="RefSeq" id="WP_072984880.1">
    <property type="nucleotide sequence ID" value="NZ_FQXT01000006.1"/>
</dbReference>
<evidence type="ECO:0000259" key="7">
    <source>
        <dbReference type="Pfam" id="PF04024"/>
    </source>
</evidence>
<organism evidence="11 12">
    <name type="scientific">Leeuwenhoekiella palythoae</name>
    <dbReference type="NCBI Taxonomy" id="573501"/>
    <lineage>
        <taxon>Bacteria</taxon>
        <taxon>Pseudomonadati</taxon>
        <taxon>Bacteroidota</taxon>
        <taxon>Flavobacteriia</taxon>
        <taxon>Flavobacteriales</taxon>
        <taxon>Flavobacteriaceae</taxon>
        <taxon>Leeuwenhoekiella</taxon>
    </lineage>
</organism>
<keyword evidence="13" id="KW-1185">Reference proteome</keyword>
<dbReference type="PANTHER" id="PTHR33885">
    <property type="entry name" value="PHAGE SHOCK PROTEIN C"/>
    <property type="match status" value="1"/>
</dbReference>
<dbReference type="Pfam" id="PF22571">
    <property type="entry name" value="LiaI-LiaF-TM_PspC"/>
    <property type="match status" value="1"/>
</dbReference>
<dbReference type="InterPro" id="IPR007168">
    <property type="entry name" value="Phageshock_PspC_N"/>
</dbReference>
<evidence type="ECO:0000256" key="1">
    <source>
        <dbReference type="ARBA" id="ARBA00004162"/>
    </source>
</evidence>
<keyword evidence="3 6" id="KW-0812">Transmembrane</keyword>
<reference evidence="11" key="1">
    <citation type="submission" date="2016-11" db="EMBL/GenBank/DDBJ databases">
        <authorList>
            <person name="Jaros S."/>
            <person name="Januszkiewicz K."/>
            <person name="Wedrychowicz H."/>
        </authorList>
    </citation>
    <scope>NUCLEOTIDE SEQUENCE [LARGE SCALE GENOMIC DNA]</scope>
    <source>
        <strain evidence="11">DSM 19859</strain>
    </source>
</reference>
<evidence type="ECO:0000313" key="13">
    <source>
        <dbReference type="Proteomes" id="UP000290037"/>
    </source>
</evidence>
<reference evidence="10 13" key="3">
    <citation type="submission" date="2018-07" db="EMBL/GenBank/DDBJ databases">
        <title>Leeuwenhoekiella genomics.</title>
        <authorList>
            <person name="Tahon G."/>
            <person name="Willems A."/>
        </authorList>
    </citation>
    <scope>NUCLEOTIDE SEQUENCE [LARGE SCALE GENOMIC DNA]</scope>
    <source>
        <strain evidence="10 13">LMG 24856</strain>
    </source>
</reference>
<feature type="transmembrane region" description="Helical" evidence="6">
    <location>
        <begin position="285"/>
        <end position="308"/>
    </location>
</feature>
<dbReference type="GO" id="GO:0005886">
    <property type="term" value="C:plasma membrane"/>
    <property type="evidence" value="ECO:0007669"/>
    <property type="project" value="UniProtKB-SubCell"/>
</dbReference>
<accession>A0A1M5ZLV8</accession>
<dbReference type="OrthoDB" id="5772680at2"/>
<protein>
    <submittedName>
        <fullName evidence="11">Phage shock protein C (PspC) family protein</fullName>
    </submittedName>
</protein>
<evidence type="ECO:0000313" key="12">
    <source>
        <dbReference type="Proteomes" id="UP000184240"/>
    </source>
</evidence>
<evidence type="ECO:0000259" key="8">
    <source>
        <dbReference type="Pfam" id="PF22571"/>
    </source>
</evidence>
<gene>
    <name evidence="10" type="ORF">DSM01_3302</name>
    <name evidence="11" type="ORF">SAMN04487999_3259</name>
</gene>
<dbReference type="Pfam" id="PF22744">
    <property type="entry name" value="Toast-rack_PspC-Cterm"/>
    <property type="match status" value="1"/>
</dbReference>
<sequence length="588" mass="66214">MNKTVNINLAGLFFHVDEHAYAKLQRYLDAIKRSFTDAQGREEIIQDIEARIAELFNERVKNERQVIGITEVDEVINIMGQPEDYRIDEELFEDEPVHNTYSSTKSSSKKLYRDTDTSWIGGVCTGLGHYLQIDAVWIRIALVLLTIFSWGGFILIYAAFWIFVPEARTTAEKLEMRGKPVNIDNIQRKVKEGFDTVADSVKNVDYVKYGNKARKGANSLAGTLGKIIMFILKVFVKFIGILLVLIGGSTLIGLFVGLFSAGTLDFLDGSIADYVDMVNTSGAPLWLLSLLTFFAVGIPFFMLFYLGLRILVNTLKRIPVVAKLTMLGVWFVAIMALAVLGVRQGMATAVEGESVVSEVLPIKAGDTLSVKMITQNQYGAYKYHNDSWKIRTDSEGSKVLYNRDVNLSVQKSDSPEAKLMIRKSAQGNSYDAAQDRAANIVYHFEMDGNTLLLDNYFISGIKNKYRSQEVDLILAIPEGTVLFTDKNIESYHRNRYSDLLNYEHVGYHTLMNDAELTCLDCPEKPIEEFEELEEIEESQWKADEAEQDTLTTGTVYEYKSEAKPKKDGVAVRPEVQNDTVLKVLDTIN</sequence>
<comment type="subcellular location">
    <subcellularLocation>
        <location evidence="1">Cell membrane</location>
        <topology evidence="1">Single-pass membrane protein</topology>
    </subcellularLocation>
</comment>
<dbReference type="InterPro" id="IPR054319">
    <property type="entry name" value="PspC-rel_ToastRack"/>
</dbReference>
<dbReference type="InterPro" id="IPR054321">
    <property type="entry name" value="PspC-rel_TM"/>
</dbReference>
<feature type="transmembrane region" description="Helical" evidence="6">
    <location>
        <begin position="136"/>
        <end position="164"/>
    </location>
</feature>
<reference evidence="12" key="2">
    <citation type="submission" date="2016-11" db="EMBL/GenBank/DDBJ databases">
        <authorList>
            <person name="Varghese N."/>
            <person name="Submissions S."/>
        </authorList>
    </citation>
    <scope>NUCLEOTIDE SEQUENCE [LARGE SCALE GENOMIC DNA]</scope>
    <source>
        <strain evidence="12">DSM 19859</strain>
    </source>
</reference>
<dbReference type="AlphaFoldDB" id="A0A1M5ZLV8"/>
<feature type="domain" description="PspC-related transmembrane region" evidence="8">
    <location>
        <begin position="207"/>
        <end position="346"/>
    </location>
</feature>
<evidence type="ECO:0000256" key="4">
    <source>
        <dbReference type="ARBA" id="ARBA00022989"/>
    </source>
</evidence>
<feature type="domain" description="Phage shock protein PspC N-terminal" evidence="7">
    <location>
        <begin position="109"/>
        <end position="167"/>
    </location>
</feature>
<keyword evidence="2" id="KW-1003">Cell membrane</keyword>
<evidence type="ECO:0000256" key="6">
    <source>
        <dbReference type="SAM" id="Phobius"/>
    </source>
</evidence>
<feature type="transmembrane region" description="Helical" evidence="6">
    <location>
        <begin position="320"/>
        <end position="342"/>
    </location>
</feature>
<keyword evidence="5 6" id="KW-0472">Membrane</keyword>
<dbReference type="PANTHER" id="PTHR33885:SF3">
    <property type="entry name" value="PHAGE SHOCK PROTEIN C"/>
    <property type="match status" value="1"/>
</dbReference>
<dbReference type="STRING" id="573501.SAMN04487999_3259"/>
<name>A0A1M5ZLV8_9FLAO</name>
<feature type="domain" description="PspC-related ToastRack" evidence="9">
    <location>
        <begin position="392"/>
        <end position="524"/>
    </location>
</feature>
<dbReference type="Proteomes" id="UP000184240">
    <property type="component" value="Unassembled WGS sequence"/>
</dbReference>
<evidence type="ECO:0000256" key="3">
    <source>
        <dbReference type="ARBA" id="ARBA00022692"/>
    </source>
</evidence>
<evidence type="ECO:0000313" key="11">
    <source>
        <dbReference type="EMBL" id="SHI25174.1"/>
    </source>
</evidence>
<proteinExistence type="predicted"/>
<evidence type="ECO:0000259" key="9">
    <source>
        <dbReference type="Pfam" id="PF22744"/>
    </source>
</evidence>
<dbReference type="Proteomes" id="UP000290037">
    <property type="component" value="Unassembled WGS sequence"/>
</dbReference>
<feature type="transmembrane region" description="Helical" evidence="6">
    <location>
        <begin position="234"/>
        <end position="259"/>
    </location>
</feature>
<evidence type="ECO:0000313" key="10">
    <source>
        <dbReference type="EMBL" id="RXG26983.1"/>
    </source>
</evidence>
<evidence type="ECO:0000256" key="2">
    <source>
        <dbReference type="ARBA" id="ARBA00022475"/>
    </source>
</evidence>
<dbReference type="EMBL" id="FQXT01000006">
    <property type="protein sequence ID" value="SHI25174.1"/>
    <property type="molecule type" value="Genomic_DNA"/>
</dbReference>
<dbReference type="InterPro" id="IPR052027">
    <property type="entry name" value="PspC"/>
</dbReference>
<evidence type="ECO:0000256" key="5">
    <source>
        <dbReference type="ARBA" id="ARBA00023136"/>
    </source>
</evidence>
<keyword evidence="4 6" id="KW-1133">Transmembrane helix</keyword>